<dbReference type="PANTHER" id="PTHR39450:SF1">
    <property type="entry name" value="DUF1667 DOMAIN-CONTAINING PROTEIN"/>
    <property type="match status" value="1"/>
</dbReference>
<proteinExistence type="predicted"/>
<dbReference type="Pfam" id="PF07892">
    <property type="entry name" value="DUF1667"/>
    <property type="match status" value="1"/>
</dbReference>
<gene>
    <name evidence="1" type="ORF">D3Z33_05920</name>
</gene>
<comment type="caution">
    <text evidence="1">The sequence shown here is derived from an EMBL/GenBank/DDBJ whole genome shotgun (WGS) entry which is preliminary data.</text>
</comment>
<dbReference type="InterPro" id="IPR036593">
    <property type="entry name" value="CPE0013-like_sf"/>
</dbReference>
<dbReference type="OrthoDB" id="9811531at2"/>
<dbReference type="PANTHER" id="PTHR39450">
    <property type="entry name" value="MOLYBDOPTERIN OXIDOREDUCTASE, 4FE-4S CLUSTER-BINDING SUBUNIT"/>
    <property type="match status" value="1"/>
</dbReference>
<dbReference type="Gene3D" id="3.10.530.10">
    <property type="entry name" value="CPE0013-like"/>
    <property type="match status" value="1"/>
</dbReference>
<sequence>MDNKRITCIVCPIGCSLLIEKDEERQEGYRVSGNKCNRGESYGIKEMKNPTRIITSTVKVKDGLLERLPVKTKDAVPKDKIFEIMDFINQVTVTSPINVGDIIIKNIGDTGVDLVSTRDMK</sequence>
<organism evidence="1 2">
    <name type="scientific">Senegalia massiliensis</name>
    <dbReference type="NCBI Taxonomy" id="1720316"/>
    <lineage>
        <taxon>Bacteria</taxon>
        <taxon>Bacillati</taxon>
        <taxon>Bacillota</taxon>
        <taxon>Clostridia</taxon>
        <taxon>Eubacteriales</taxon>
        <taxon>Clostridiaceae</taxon>
        <taxon>Senegalia</taxon>
    </lineage>
</organism>
<keyword evidence="2" id="KW-1185">Reference proteome</keyword>
<dbReference type="AlphaFoldDB" id="A0A845QU60"/>
<dbReference type="InterPro" id="IPR012460">
    <property type="entry name" value="DUF1667"/>
</dbReference>
<accession>A0A845QU60</accession>
<dbReference type="RefSeq" id="WP_160196884.1">
    <property type="nucleotide sequence ID" value="NZ_QXXA01000006.1"/>
</dbReference>
<dbReference type="EMBL" id="QXXA01000006">
    <property type="protein sequence ID" value="NBI06397.1"/>
    <property type="molecule type" value="Genomic_DNA"/>
</dbReference>
<dbReference type="SUPFAM" id="SSF160148">
    <property type="entry name" value="CPE0013-like"/>
    <property type="match status" value="1"/>
</dbReference>
<reference evidence="1 2" key="1">
    <citation type="submission" date="2018-08" db="EMBL/GenBank/DDBJ databases">
        <title>Murine metabolic-syndrome-specific gut microbial biobank.</title>
        <authorList>
            <person name="Liu C."/>
        </authorList>
    </citation>
    <scope>NUCLEOTIDE SEQUENCE [LARGE SCALE GENOMIC DNA]</scope>
    <source>
        <strain evidence="1 2">583</strain>
    </source>
</reference>
<dbReference type="Proteomes" id="UP000467132">
    <property type="component" value="Unassembled WGS sequence"/>
</dbReference>
<evidence type="ECO:0000313" key="2">
    <source>
        <dbReference type="Proteomes" id="UP000467132"/>
    </source>
</evidence>
<name>A0A845QU60_9CLOT</name>
<protein>
    <submittedName>
        <fullName evidence="1">DUF1667 domain-containing protein</fullName>
    </submittedName>
</protein>
<evidence type="ECO:0000313" key="1">
    <source>
        <dbReference type="EMBL" id="NBI06397.1"/>
    </source>
</evidence>